<evidence type="ECO:0000313" key="2">
    <source>
        <dbReference type="EMBL" id="KAF3535184.1"/>
    </source>
</evidence>
<proteinExistence type="predicted"/>
<comment type="caution">
    <text evidence="2">The sequence shown here is derived from an EMBL/GenBank/DDBJ whole genome shotgun (WGS) entry which is preliminary data.</text>
</comment>
<dbReference type="EMBL" id="QGKX02001290">
    <property type="protein sequence ID" value="KAF3535184.1"/>
    <property type="molecule type" value="Genomic_DNA"/>
</dbReference>
<keyword evidence="1" id="KW-1133">Transmembrane helix</keyword>
<keyword evidence="1" id="KW-0812">Transmembrane</keyword>
<evidence type="ECO:0000313" key="3">
    <source>
        <dbReference type="Proteomes" id="UP000712600"/>
    </source>
</evidence>
<organism evidence="2 3">
    <name type="scientific">Brassica cretica</name>
    <name type="common">Mustard</name>
    <dbReference type="NCBI Taxonomy" id="69181"/>
    <lineage>
        <taxon>Eukaryota</taxon>
        <taxon>Viridiplantae</taxon>
        <taxon>Streptophyta</taxon>
        <taxon>Embryophyta</taxon>
        <taxon>Tracheophyta</taxon>
        <taxon>Spermatophyta</taxon>
        <taxon>Magnoliopsida</taxon>
        <taxon>eudicotyledons</taxon>
        <taxon>Gunneridae</taxon>
        <taxon>Pentapetalae</taxon>
        <taxon>rosids</taxon>
        <taxon>malvids</taxon>
        <taxon>Brassicales</taxon>
        <taxon>Brassicaceae</taxon>
        <taxon>Brassiceae</taxon>
        <taxon>Brassica</taxon>
    </lineage>
</organism>
<keyword evidence="1" id="KW-0472">Membrane</keyword>
<accession>A0A8S9QA46</accession>
<name>A0A8S9QA46_BRACR</name>
<reference evidence="2" key="1">
    <citation type="submission" date="2019-12" db="EMBL/GenBank/DDBJ databases">
        <title>Genome sequencing and annotation of Brassica cretica.</title>
        <authorList>
            <person name="Studholme D.J."/>
            <person name="Sarris P."/>
        </authorList>
    </citation>
    <scope>NUCLEOTIDE SEQUENCE</scope>
    <source>
        <strain evidence="2">PFS-109/04</strain>
        <tissue evidence="2">Leaf</tissue>
    </source>
</reference>
<dbReference type="AlphaFoldDB" id="A0A8S9QA46"/>
<evidence type="ECO:0000256" key="1">
    <source>
        <dbReference type="SAM" id="Phobius"/>
    </source>
</evidence>
<gene>
    <name evidence="2" type="ORF">F2Q69_00018972</name>
</gene>
<feature type="transmembrane region" description="Helical" evidence="1">
    <location>
        <begin position="20"/>
        <end position="41"/>
    </location>
</feature>
<protein>
    <submittedName>
        <fullName evidence="2">Uncharacterized protein</fullName>
    </submittedName>
</protein>
<dbReference type="Proteomes" id="UP000712600">
    <property type="component" value="Unassembled WGS sequence"/>
</dbReference>
<sequence>MEETQSRPRRKMGMGLKTLVGAFGLLTMTVIVVLGIHNGMLRRQNRLRSIDGGKNKDARLKFFSRQGFLN</sequence>